<evidence type="ECO:0000313" key="8">
    <source>
        <dbReference type="EMBL" id="VEB43393.1"/>
    </source>
</evidence>
<evidence type="ECO:0000256" key="2">
    <source>
        <dbReference type="ARBA" id="ARBA00009209"/>
    </source>
</evidence>
<dbReference type="GO" id="GO:0008810">
    <property type="term" value="F:cellulase activity"/>
    <property type="evidence" value="ECO:0007669"/>
    <property type="project" value="UniProtKB-EC"/>
</dbReference>
<keyword evidence="5" id="KW-0136">Cellulose degradation</keyword>
<dbReference type="Gene3D" id="1.50.10.10">
    <property type="match status" value="1"/>
</dbReference>
<evidence type="ECO:0000256" key="7">
    <source>
        <dbReference type="ARBA" id="ARBA00023326"/>
    </source>
</evidence>
<evidence type="ECO:0000313" key="9">
    <source>
        <dbReference type="Proteomes" id="UP000275777"/>
    </source>
</evidence>
<dbReference type="InterPro" id="IPR002037">
    <property type="entry name" value="Glyco_hydro_8"/>
</dbReference>
<organism evidence="8 9">
    <name type="scientific">Chromobacterium violaceum</name>
    <dbReference type="NCBI Taxonomy" id="536"/>
    <lineage>
        <taxon>Bacteria</taxon>
        <taxon>Pseudomonadati</taxon>
        <taxon>Pseudomonadota</taxon>
        <taxon>Betaproteobacteria</taxon>
        <taxon>Neisseriales</taxon>
        <taxon>Chromobacteriaceae</taxon>
        <taxon>Chromobacterium</taxon>
    </lineage>
</organism>
<dbReference type="Proteomes" id="UP000275777">
    <property type="component" value="Chromosome"/>
</dbReference>
<proteinExistence type="inferred from homology"/>
<protein>
    <recommendedName>
        <fullName evidence="3">cellulase</fullName>
        <ecNumber evidence="3">3.2.1.4</ecNumber>
    </recommendedName>
</protein>
<keyword evidence="7" id="KW-0119">Carbohydrate metabolism</keyword>
<dbReference type="EMBL" id="LR134182">
    <property type="protein sequence ID" value="VEB43393.1"/>
    <property type="molecule type" value="Genomic_DNA"/>
</dbReference>
<dbReference type="InterPro" id="IPR012341">
    <property type="entry name" value="6hp_glycosidase-like_sf"/>
</dbReference>
<comment type="catalytic activity">
    <reaction evidence="1">
        <text>Endohydrolysis of (1-&gt;4)-beta-D-glucosidic linkages in cellulose, lichenin and cereal beta-D-glucans.</text>
        <dbReference type="EC" id="3.2.1.4"/>
    </reaction>
</comment>
<dbReference type="SUPFAM" id="SSF48208">
    <property type="entry name" value="Six-hairpin glycosidases"/>
    <property type="match status" value="1"/>
</dbReference>
<accession>A0A447TET4</accession>
<keyword evidence="4 8" id="KW-0378">Hydrolase</keyword>
<comment type="similarity">
    <text evidence="2">Belongs to the glycosyl hydrolase 8 (cellulase D) family.</text>
</comment>
<gene>
    <name evidence="8" type="primary">bcsZ</name>
    <name evidence="8" type="ORF">NCTC9695_03851</name>
</gene>
<dbReference type="Pfam" id="PF01270">
    <property type="entry name" value="Glyco_hydro_8"/>
    <property type="match status" value="1"/>
</dbReference>
<name>A0A447TET4_CHRVL</name>
<evidence type="ECO:0000256" key="3">
    <source>
        <dbReference type="ARBA" id="ARBA00012601"/>
    </source>
</evidence>
<keyword evidence="6 8" id="KW-0326">Glycosidase</keyword>
<dbReference type="EC" id="3.2.1.4" evidence="3"/>
<dbReference type="InterPro" id="IPR008928">
    <property type="entry name" value="6-hairpin_glycosidase_sf"/>
</dbReference>
<reference evidence="8 9" key="1">
    <citation type="submission" date="2018-12" db="EMBL/GenBank/DDBJ databases">
        <authorList>
            <consortium name="Pathogen Informatics"/>
        </authorList>
    </citation>
    <scope>NUCLEOTIDE SEQUENCE [LARGE SCALE GENOMIC DNA]</scope>
    <source>
        <strain evidence="8 9">NCTC9695</strain>
    </source>
</reference>
<evidence type="ECO:0000256" key="5">
    <source>
        <dbReference type="ARBA" id="ARBA00023001"/>
    </source>
</evidence>
<evidence type="ECO:0000256" key="6">
    <source>
        <dbReference type="ARBA" id="ARBA00023295"/>
    </source>
</evidence>
<evidence type="ECO:0000256" key="4">
    <source>
        <dbReference type="ARBA" id="ARBA00022801"/>
    </source>
</evidence>
<evidence type="ECO:0000256" key="1">
    <source>
        <dbReference type="ARBA" id="ARBA00000966"/>
    </source>
</evidence>
<dbReference type="AlphaFoldDB" id="A0A447TET4"/>
<keyword evidence="7" id="KW-0624">Polysaccharide degradation</keyword>
<sequence length="118" mass="13214">MVDRSQDARPTTSEGQSYALFFALAANDRPVFDRLLAWTRDNLADGDLGARLPAWLWGGAGRRMEGIGRQQRVGFRHVARLRPAGGRRLWREPSYAAQGRQLALRILREETADLPGLA</sequence>
<dbReference type="GO" id="GO:0030245">
    <property type="term" value="P:cellulose catabolic process"/>
    <property type="evidence" value="ECO:0007669"/>
    <property type="project" value="UniProtKB-KW"/>
</dbReference>